<feature type="region of interest" description="Disordered" evidence="1">
    <location>
        <begin position="57"/>
        <end position="80"/>
    </location>
</feature>
<dbReference type="AlphaFoldDB" id="A0A5K8AF22"/>
<protein>
    <submittedName>
        <fullName evidence="2">Uncharacterized protein</fullName>
    </submittedName>
</protein>
<accession>A0A5K8AF22</accession>
<reference evidence="2 3" key="1">
    <citation type="submission" date="2019-11" db="EMBL/GenBank/DDBJ databases">
        <title>Comparative genomics of hydrocarbon-degrading Desulfosarcina strains.</title>
        <authorList>
            <person name="Watanabe M."/>
            <person name="Kojima H."/>
            <person name="Fukui M."/>
        </authorList>
    </citation>
    <scope>NUCLEOTIDE SEQUENCE [LARGE SCALE GENOMIC DNA]</scope>
    <source>
        <strain evidence="3">oXyS1</strain>
    </source>
</reference>
<evidence type="ECO:0000256" key="1">
    <source>
        <dbReference type="SAM" id="MobiDB-lite"/>
    </source>
</evidence>
<gene>
    <name evidence="2" type="ORF">DSCOOX_44250</name>
</gene>
<name>A0A5K8AF22_9BACT</name>
<evidence type="ECO:0000313" key="2">
    <source>
        <dbReference type="EMBL" id="BBO91245.1"/>
    </source>
</evidence>
<dbReference type="EMBL" id="AP021879">
    <property type="protein sequence ID" value="BBO91245.1"/>
    <property type="molecule type" value="Genomic_DNA"/>
</dbReference>
<evidence type="ECO:0000313" key="3">
    <source>
        <dbReference type="Proteomes" id="UP000422108"/>
    </source>
</evidence>
<organism evidence="2 3">
    <name type="scientific">Desulfosarcina ovata subsp. ovata</name>
    <dbReference type="NCBI Taxonomy" id="2752305"/>
    <lineage>
        <taxon>Bacteria</taxon>
        <taxon>Pseudomonadati</taxon>
        <taxon>Thermodesulfobacteriota</taxon>
        <taxon>Desulfobacteria</taxon>
        <taxon>Desulfobacterales</taxon>
        <taxon>Desulfosarcinaceae</taxon>
        <taxon>Desulfosarcina</taxon>
    </lineage>
</organism>
<sequence>MRSTQSLTRAWQVVFVRRHGRFTAFPGDIFVDGTDDSVNKRFIIVVCRPAGLSFPGPPGGTGFKRLPTIAATGTPVHSHD</sequence>
<dbReference type="Proteomes" id="UP000422108">
    <property type="component" value="Chromosome"/>
</dbReference>
<keyword evidence="3" id="KW-1185">Reference proteome</keyword>
<proteinExistence type="predicted"/>